<organism evidence="1">
    <name type="scientific">Thermus islandicus</name>
    <dbReference type="NCBI Taxonomy" id="540988"/>
    <lineage>
        <taxon>Bacteria</taxon>
        <taxon>Thermotogati</taxon>
        <taxon>Deinococcota</taxon>
        <taxon>Deinococci</taxon>
        <taxon>Thermales</taxon>
        <taxon>Thermaceae</taxon>
        <taxon>Thermus</taxon>
    </lineage>
</organism>
<name>A0A7C2C243_9DEIN</name>
<sequence length="65" mass="8214">MAQNRKHWKEVLTQLEARIEEHWRKIREEEARPQPNWGVIAHWEREIRAWERRRECILRCLGRRS</sequence>
<proteinExistence type="predicted"/>
<comment type="caution">
    <text evidence="1">The sequence shown here is derived from an EMBL/GenBank/DDBJ whole genome shotgun (WGS) entry which is preliminary data.</text>
</comment>
<reference evidence="1" key="1">
    <citation type="journal article" date="2020" name="mSystems">
        <title>Genome- and Community-Level Interaction Insights into Carbon Utilization and Element Cycling Functions of Hydrothermarchaeota in Hydrothermal Sediment.</title>
        <authorList>
            <person name="Zhou Z."/>
            <person name="Liu Y."/>
            <person name="Xu W."/>
            <person name="Pan J."/>
            <person name="Luo Z.H."/>
            <person name="Li M."/>
        </authorList>
    </citation>
    <scope>NUCLEOTIDE SEQUENCE [LARGE SCALE GENOMIC DNA]</scope>
    <source>
        <strain evidence="1">SpSt-246</strain>
    </source>
</reference>
<gene>
    <name evidence="1" type="ORF">ENP73_11615</name>
</gene>
<evidence type="ECO:0000313" key="1">
    <source>
        <dbReference type="EMBL" id="HEH83556.1"/>
    </source>
</evidence>
<protein>
    <submittedName>
        <fullName evidence="1">Uncharacterized protein</fullName>
    </submittedName>
</protein>
<dbReference type="AlphaFoldDB" id="A0A7C2C243"/>
<dbReference type="EMBL" id="DSKL01000440">
    <property type="protein sequence ID" value="HEH83556.1"/>
    <property type="molecule type" value="Genomic_DNA"/>
</dbReference>
<accession>A0A7C2C243</accession>